<dbReference type="PANTHER" id="PTHR43378:SF2">
    <property type="entry name" value="UDP-3-O-ACYLGLUCOSAMINE N-ACYLTRANSFERASE 1, MITOCHONDRIAL-RELATED"/>
    <property type="match status" value="1"/>
</dbReference>
<evidence type="ECO:0000256" key="1">
    <source>
        <dbReference type="ARBA" id="ARBA00022516"/>
    </source>
</evidence>
<dbReference type="AlphaFoldDB" id="A0A0K8MCT6"/>
<dbReference type="InterPro" id="IPR001451">
    <property type="entry name" value="Hexapep"/>
</dbReference>
<dbReference type="GO" id="GO:0009245">
    <property type="term" value="P:lipid A biosynthetic process"/>
    <property type="evidence" value="ECO:0007669"/>
    <property type="project" value="UniProtKB-UniRule"/>
</dbReference>
<accession>A0A0K8MCT6</accession>
<comment type="caution">
    <text evidence="10">The sequence shown here is derived from an EMBL/GenBank/DDBJ whole genome shotgun (WGS) entry which is preliminary data.</text>
</comment>
<dbReference type="GO" id="GO:0016410">
    <property type="term" value="F:N-acyltransferase activity"/>
    <property type="evidence" value="ECO:0007669"/>
    <property type="project" value="InterPro"/>
</dbReference>
<dbReference type="EC" id="2.3.1.191" evidence="7"/>
<dbReference type="EMBL" id="BBVC01000022">
    <property type="protein sequence ID" value="GAO97991.1"/>
    <property type="molecule type" value="Genomic_DNA"/>
</dbReference>
<organism evidence="10 11">
    <name type="scientific">Caedimonas varicaedens</name>
    <dbReference type="NCBI Taxonomy" id="1629334"/>
    <lineage>
        <taxon>Bacteria</taxon>
        <taxon>Pseudomonadati</taxon>
        <taxon>Pseudomonadota</taxon>
        <taxon>Alphaproteobacteria</taxon>
        <taxon>Holosporales</taxon>
        <taxon>Caedimonadaceae</taxon>
        <taxon>Caedimonas</taxon>
    </lineage>
</organism>
<keyword evidence="5 7" id="KW-0443">Lipid metabolism</keyword>
<comment type="subunit">
    <text evidence="7">Homotrimer.</text>
</comment>
<dbReference type="GO" id="GO:0103118">
    <property type="term" value="F:UDP-3-O-[(3R)-3-hydroxyacyl]-glucosamine N-acyltransferase activity"/>
    <property type="evidence" value="ECO:0007669"/>
    <property type="project" value="UniProtKB-EC"/>
</dbReference>
<dbReference type="HAMAP" id="MF_00523">
    <property type="entry name" value="LpxD"/>
    <property type="match status" value="1"/>
</dbReference>
<keyword evidence="3 7" id="KW-0808">Transferase</keyword>
<dbReference type="InterPro" id="IPR011004">
    <property type="entry name" value="Trimer_LpxA-like_sf"/>
</dbReference>
<evidence type="ECO:0000256" key="3">
    <source>
        <dbReference type="ARBA" id="ARBA00022679"/>
    </source>
</evidence>
<dbReference type="OrthoDB" id="9784739at2"/>
<dbReference type="NCBIfam" id="NF002060">
    <property type="entry name" value="PRK00892.1"/>
    <property type="match status" value="1"/>
</dbReference>
<keyword evidence="1 7" id="KW-0444">Lipid biosynthesis</keyword>
<sequence>MIDPRFYKCSGALSLKKLSEVSGAEIVMPLPLNMTEDSAFENVATLEDATPSDISLFHNLKYRNDFQSSKAGVCFTQHAAVELAPKGIALLVSDSPQRSFGLALAALYPQAEGQMSSMTSPAHPTAQIGEGTILEYGVVVKEKARIGKHCRIGANTVIGAGVDIGNHTWIGQNVTISHAIIGCRVVIYPGVRIGQAGFGFAMDKRGFVTVPQLGRVIIEDDVEIGSNATIDRGSLRDTIIGQGSRLDNLVMIAHNVVLGKGCVLVAQVGIAGSTRLGNYVIAAGQAGIIGHLDIGNGARIGAQSGVMRDIPEGETVLGSPAIPLKDFMRQTATLNRMVKRSPAERKKTRE</sequence>
<dbReference type="Pfam" id="PF04613">
    <property type="entry name" value="LpxD"/>
    <property type="match status" value="1"/>
</dbReference>
<comment type="function">
    <text evidence="7">Catalyzes the N-acylation of UDP-3-O-acylglucosamine using 3-hydroxyacyl-ACP as the acyl donor. Is involved in the biosynthesis of lipid A, a phosphorylated glycolipid that anchors the lipopolysaccharide to the outer membrane of the cell.</text>
</comment>
<feature type="domain" description="UDP-3-O-[3-hydroxymyristoyl] glucosamine N-acyltransferase non-repeat region" evidence="8">
    <location>
        <begin position="41"/>
        <end position="105"/>
    </location>
</feature>
<protein>
    <recommendedName>
        <fullName evidence="7">UDP-3-O-acylglucosamine N-acyltransferase</fullName>
        <ecNumber evidence="7">2.3.1.191</ecNumber>
    </recommendedName>
</protein>
<dbReference type="PROSITE" id="PS00101">
    <property type="entry name" value="HEXAPEP_TRANSFERASES"/>
    <property type="match status" value="1"/>
</dbReference>
<reference evidence="10 11" key="1">
    <citation type="submission" date="2015-03" db="EMBL/GenBank/DDBJ databases">
        <title>Caedibacter varicaedens, whole genome shotgun sequence.</title>
        <authorList>
            <person name="Suzuki H."/>
            <person name="Dapper A.L."/>
            <person name="Gibson A.K."/>
            <person name="Jackson C."/>
            <person name="Lee H."/>
            <person name="Pejaver V.R."/>
            <person name="Doak T."/>
            <person name="Lynch M."/>
        </authorList>
    </citation>
    <scope>NUCLEOTIDE SEQUENCE [LARGE SCALE GENOMIC DNA]</scope>
</reference>
<evidence type="ECO:0000256" key="5">
    <source>
        <dbReference type="ARBA" id="ARBA00023098"/>
    </source>
</evidence>
<dbReference type="Proteomes" id="UP000036771">
    <property type="component" value="Unassembled WGS sequence"/>
</dbReference>
<proteinExistence type="inferred from homology"/>
<gene>
    <name evidence="10" type="primary">lpxD_2</name>
    <name evidence="7" type="synonym">lpxD</name>
    <name evidence="9" type="synonym">lpxD_1</name>
    <name evidence="9" type="ORF">Cva_00634</name>
    <name evidence="10" type="ORF">Cva_00646</name>
</gene>
<feature type="active site" description="Proton acceptor" evidence="7">
    <location>
        <position position="254"/>
    </location>
</feature>
<dbReference type="Gene3D" id="2.160.10.10">
    <property type="entry name" value="Hexapeptide repeat proteins"/>
    <property type="match status" value="1"/>
</dbReference>
<evidence type="ECO:0000313" key="11">
    <source>
        <dbReference type="Proteomes" id="UP000036771"/>
    </source>
</evidence>
<keyword evidence="2 7" id="KW-0441">Lipid A biosynthesis</keyword>
<evidence type="ECO:0000256" key="4">
    <source>
        <dbReference type="ARBA" id="ARBA00022737"/>
    </source>
</evidence>
<comment type="similarity">
    <text evidence="7">Belongs to the transferase hexapeptide repeat family. LpxD subfamily.</text>
</comment>
<dbReference type="GO" id="GO:0016020">
    <property type="term" value="C:membrane"/>
    <property type="evidence" value="ECO:0007669"/>
    <property type="project" value="GOC"/>
</dbReference>
<dbReference type="Gene3D" id="3.40.1390.10">
    <property type="entry name" value="MurE/MurF, N-terminal domain"/>
    <property type="match status" value="1"/>
</dbReference>
<dbReference type="NCBIfam" id="TIGR01853">
    <property type="entry name" value="lipid_A_lpxD"/>
    <property type="match status" value="1"/>
</dbReference>
<evidence type="ECO:0000256" key="2">
    <source>
        <dbReference type="ARBA" id="ARBA00022556"/>
    </source>
</evidence>
<dbReference type="CDD" id="cd03352">
    <property type="entry name" value="LbH_LpxD"/>
    <property type="match status" value="1"/>
</dbReference>
<evidence type="ECO:0000256" key="7">
    <source>
        <dbReference type="HAMAP-Rule" id="MF_00523"/>
    </source>
</evidence>
<keyword evidence="6 7" id="KW-0012">Acyltransferase</keyword>
<dbReference type="STRING" id="1629334.Cva_00634"/>
<dbReference type="SUPFAM" id="SSF51161">
    <property type="entry name" value="Trimeric LpxA-like enzymes"/>
    <property type="match status" value="1"/>
</dbReference>
<evidence type="ECO:0000256" key="6">
    <source>
        <dbReference type="ARBA" id="ARBA00023315"/>
    </source>
</evidence>
<keyword evidence="4 7" id="KW-0677">Repeat</keyword>
<name>A0A0K8MCT6_9PROT</name>
<dbReference type="UniPathway" id="UPA00973"/>
<comment type="catalytic activity">
    <reaction evidence="7">
        <text>a UDP-3-O-[(3R)-3-hydroxyacyl]-alpha-D-glucosamine + a (3R)-hydroxyacyl-[ACP] = a UDP-2-N,3-O-bis[(3R)-3-hydroxyacyl]-alpha-D-glucosamine + holo-[ACP] + H(+)</text>
        <dbReference type="Rhea" id="RHEA:53836"/>
        <dbReference type="Rhea" id="RHEA-COMP:9685"/>
        <dbReference type="Rhea" id="RHEA-COMP:9945"/>
        <dbReference type="ChEBI" id="CHEBI:15378"/>
        <dbReference type="ChEBI" id="CHEBI:64479"/>
        <dbReference type="ChEBI" id="CHEBI:78827"/>
        <dbReference type="ChEBI" id="CHEBI:137740"/>
        <dbReference type="ChEBI" id="CHEBI:137748"/>
        <dbReference type="EC" id="2.3.1.191"/>
    </reaction>
</comment>
<comment type="pathway">
    <text evidence="7">Bacterial outer membrane biogenesis; LPS lipid A biosynthesis.</text>
</comment>
<evidence type="ECO:0000259" key="8">
    <source>
        <dbReference type="Pfam" id="PF04613"/>
    </source>
</evidence>
<evidence type="ECO:0000313" key="9">
    <source>
        <dbReference type="EMBL" id="GAO97991.1"/>
    </source>
</evidence>
<dbReference type="PANTHER" id="PTHR43378">
    <property type="entry name" value="UDP-3-O-ACYLGLUCOSAMINE N-ACYLTRANSFERASE"/>
    <property type="match status" value="1"/>
</dbReference>
<dbReference type="InterPro" id="IPR018357">
    <property type="entry name" value="Hexapep_transf_CS"/>
</dbReference>
<dbReference type="InterPro" id="IPR020573">
    <property type="entry name" value="UDP_GlcNAc_AcTrfase_non-rep"/>
</dbReference>
<keyword evidence="11" id="KW-1185">Reference proteome</keyword>
<dbReference type="EMBL" id="BBVC01000022">
    <property type="protein sequence ID" value="GAO98003.1"/>
    <property type="molecule type" value="Genomic_DNA"/>
</dbReference>
<dbReference type="Pfam" id="PF00132">
    <property type="entry name" value="Hexapep"/>
    <property type="match status" value="2"/>
</dbReference>
<dbReference type="InterPro" id="IPR007691">
    <property type="entry name" value="LpxD"/>
</dbReference>
<evidence type="ECO:0000313" key="10">
    <source>
        <dbReference type="EMBL" id="GAO98003.1"/>
    </source>
</evidence>